<dbReference type="Proteomes" id="UP000324222">
    <property type="component" value="Unassembled WGS sequence"/>
</dbReference>
<dbReference type="EMBL" id="VSRR010002343">
    <property type="protein sequence ID" value="MPC30952.1"/>
    <property type="molecule type" value="Genomic_DNA"/>
</dbReference>
<evidence type="ECO:0000313" key="2">
    <source>
        <dbReference type="EMBL" id="MPC30952.1"/>
    </source>
</evidence>
<feature type="chain" id="PRO_5022720432" description="Secreted protein" evidence="1">
    <location>
        <begin position="25"/>
        <end position="63"/>
    </location>
</feature>
<reference evidence="2 3" key="1">
    <citation type="submission" date="2019-05" db="EMBL/GenBank/DDBJ databases">
        <title>Another draft genome of Portunus trituberculatus and its Hox gene families provides insights of decapod evolution.</title>
        <authorList>
            <person name="Jeong J.-H."/>
            <person name="Song I."/>
            <person name="Kim S."/>
            <person name="Choi T."/>
            <person name="Kim D."/>
            <person name="Ryu S."/>
            <person name="Kim W."/>
        </authorList>
    </citation>
    <scope>NUCLEOTIDE SEQUENCE [LARGE SCALE GENOMIC DNA]</scope>
    <source>
        <tissue evidence="2">Muscle</tissue>
    </source>
</reference>
<sequence>MASGLAGRFYLASTLLLHIHVPSAAPAYADYALSAGVRTSGNLYGHLRRVLQVWLLMAPPPVQ</sequence>
<comment type="caution">
    <text evidence="2">The sequence shown here is derived from an EMBL/GenBank/DDBJ whole genome shotgun (WGS) entry which is preliminary data.</text>
</comment>
<keyword evidence="1" id="KW-0732">Signal</keyword>
<feature type="signal peptide" evidence="1">
    <location>
        <begin position="1"/>
        <end position="24"/>
    </location>
</feature>
<name>A0A5B7EA36_PORTR</name>
<evidence type="ECO:0000313" key="3">
    <source>
        <dbReference type="Proteomes" id="UP000324222"/>
    </source>
</evidence>
<gene>
    <name evidence="2" type="ORF">E2C01_024224</name>
</gene>
<organism evidence="2 3">
    <name type="scientific">Portunus trituberculatus</name>
    <name type="common">Swimming crab</name>
    <name type="synonym">Neptunus trituberculatus</name>
    <dbReference type="NCBI Taxonomy" id="210409"/>
    <lineage>
        <taxon>Eukaryota</taxon>
        <taxon>Metazoa</taxon>
        <taxon>Ecdysozoa</taxon>
        <taxon>Arthropoda</taxon>
        <taxon>Crustacea</taxon>
        <taxon>Multicrustacea</taxon>
        <taxon>Malacostraca</taxon>
        <taxon>Eumalacostraca</taxon>
        <taxon>Eucarida</taxon>
        <taxon>Decapoda</taxon>
        <taxon>Pleocyemata</taxon>
        <taxon>Brachyura</taxon>
        <taxon>Eubrachyura</taxon>
        <taxon>Portunoidea</taxon>
        <taxon>Portunidae</taxon>
        <taxon>Portuninae</taxon>
        <taxon>Portunus</taxon>
    </lineage>
</organism>
<dbReference type="AlphaFoldDB" id="A0A5B7EA36"/>
<keyword evidence="3" id="KW-1185">Reference proteome</keyword>
<evidence type="ECO:0008006" key="4">
    <source>
        <dbReference type="Google" id="ProtNLM"/>
    </source>
</evidence>
<protein>
    <recommendedName>
        <fullName evidence="4">Secreted protein</fullName>
    </recommendedName>
</protein>
<evidence type="ECO:0000256" key="1">
    <source>
        <dbReference type="SAM" id="SignalP"/>
    </source>
</evidence>
<accession>A0A5B7EA36</accession>
<proteinExistence type="predicted"/>